<name>A0ABT0A0M5_9GAMM</name>
<reference evidence="4 5" key="1">
    <citation type="submission" date="2022-03" db="EMBL/GenBank/DDBJ databases">
        <title>Luteimonas soily sp. nov., a novel bacterium isolated from the soil.</title>
        <authorList>
            <person name="Zhang X."/>
        </authorList>
    </citation>
    <scope>NUCLEOTIDE SEQUENCE [LARGE SCALE GENOMIC DNA]</scope>
    <source>
        <strain evidence="4 5">50</strain>
    </source>
</reference>
<organism evidence="4 5">
    <name type="scientific">Cognatiluteimonas sedimenti</name>
    <dbReference type="NCBI Taxonomy" id="2927791"/>
    <lineage>
        <taxon>Bacteria</taxon>
        <taxon>Pseudomonadati</taxon>
        <taxon>Pseudomonadota</taxon>
        <taxon>Gammaproteobacteria</taxon>
        <taxon>Lysobacterales</taxon>
        <taxon>Lysobacteraceae</taxon>
        <taxon>Cognatiluteimonas</taxon>
    </lineage>
</organism>
<dbReference type="InterPro" id="IPR001789">
    <property type="entry name" value="Sig_transdc_resp-reg_receiver"/>
</dbReference>
<dbReference type="PROSITE" id="PS50110">
    <property type="entry name" value="RESPONSE_REGULATORY"/>
    <property type="match status" value="1"/>
</dbReference>
<gene>
    <name evidence="4" type="ORF">MQC88_00880</name>
</gene>
<dbReference type="SUPFAM" id="SSF52172">
    <property type="entry name" value="CheY-like"/>
    <property type="match status" value="1"/>
</dbReference>
<evidence type="ECO:0000313" key="4">
    <source>
        <dbReference type="EMBL" id="MCJ0824524.1"/>
    </source>
</evidence>
<dbReference type="Gene3D" id="3.40.50.2300">
    <property type="match status" value="1"/>
</dbReference>
<dbReference type="EMBL" id="JALGCL010000001">
    <property type="protein sequence ID" value="MCJ0824524.1"/>
    <property type="molecule type" value="Genomic_DNA"/>
</dbReference>
<accession>A0ABT0A0M5</accession>
<dbReference type="RefSeq" id="WP_243318323.1">
    <property type="nucleotide sequence ID" value="NZ_JALGCL010000001.1"/>
</dbReference>
<evidence type="ECO:0000256" key="2">
    <source>
        <dbReference type="PROSITE-ProRule" id="PRU00169"/>
    </source>
</evidence>
<keyword evidence="1 2" id="KW-0597">Phosphoprotein</keyword>
<feature type="domain" description="Response regulatory" evidence="3">
    <location>
        <begin position="5"/>
        <end position="128"/>
    </location>
</feature>
<feature type="modified residue" description="4-aspartylphosphate" evidence="2">
    <location>
        <position position="62"/>
    </location>
</feature>
<dbReference type="InterPro" id="IPR050595">
    <property type="entry name" value="Bact_response_regulator"/>
</dbReference>
<evidence type="ECO:0000256" key="1">
    <source>
        <dbReference type="ARBA" id="ARBA00022553"/>
    </source>
</evidence>
<dbReference type="Proteomes" id="UP001165423">
    <property type="component" value="Unassembled WGS sequence"/>
</dbReference>
<comment type="caution">
    <text evidence="4">The sequence shown here is derived from an EMBL/GenBank/DDBJ whole genome shotgun (WGS) entry which is preliminary data.</text>
</comment>
<keyword evidence="5" id="KW-1185">Reference proteome</keyword>
<dbReference type="PANTHER" id="PTHR44591:SF19">
    <property type="entry name" value="TWO-COMPONENT RESPONSE REGULATOR-RELATED"/>
    <property type="match status" value="1"/>
</dbReference>
<dbReference type="Pfam" id="PF00072">
    <property type="entry name" value="Response_reg"/>
    <property type="match status" value="1"/>
</dbReference>
<proteinExistence type="predicted"/>
<protein>
    <submittedName>
        <fullName evidence="4">Response regulator</fullName>
    </submittedName>
</protein>
<evidence type="ECO:0000259" key="3">
    <source>
        <dbReference type="PROSITE" id="PS50110"/>
    </source>
</evidence>
<dbReference type="SMART" id="SM00448">
    <property type="entry name" value="REC"/>
    <property type="match status" value="1"/>
</dbReference>
<dbReference type="InterPro" id="IPR011006">
    <property type="entry name" value="CheY-like_superfamily"/>
</dbReference>
<dbReference type="PANTHER" id="PTHR44591">
    <property type="entry name" value="STRESS RESPONSE REGULATOR PROTEIN 1"/>
    <property type="match status" value="1"/>
</dbReference>
<evidence type="ECO:0000313" key="5">
    <source>
        <dbReference type="Proteomes" id="UP001165423"/>
    </source>
</evidence>
<sequence>MEKGVLLCVDDEIIVLTALKDQLRRAFGSDFHIDVAESAEEALELLDELAQEGHKLLVIVSDWLMPGMKGDEFLIKAHERFPTVVKIMLSGQAETAAVDRARREAGLHHFLAKPWNAEALVQSIMQGLSARKD</sequence>